<sequence length="101" mass="12013">MGLTLEAEQRMEDVGVTAFFEEDRATWIAVVRETREFIVNQFPDGALIRRDDVAKALVPVLEVHEDFKDYRNAQKLRAKYWIRDFADLLVDRAWDHMEQRE</sequence>
<gene>
    <name evidence="1" type="ORF">P1J78_11055</name>
</gene>
<dbReference type="Proteomes" id="UP001220964">
    <property type="component" value="Unassembled WGS sequence"/>
</dbReference>
<organism evidence="1 2">
    <name type="scientific">Psychromarinibacter sediminicola</name>
    <dbReference type="NCBI Taxonomy" id="3033385"/>
    <lineage>
        <taxon>Bacteria</taxon>
        <taxon>Pseudomonadati</taxon>
        <taxon>Pseudomonadota</taxon>
        <taxon>Alphaproteobacteria</taxon>
        <taxon>Rhodobacterales</taxon>
        <taxon>Paracoccaceae</taxon>
        <taxon>Psychromarinibacter</taxon>
    </lineage>
</organism>
<dbReference type="RefSeq" id="WP_275567410.1">
    <property type="nucleotide sequence ID" value="NZ_JARGYC010000025.1"/>
</dbReference>
<protein>
    <submittedName>
        <fullName evidence="1">Uncharacterized protein</fullName>
    </submittedName>
</protein>
<keyword evidence="2" id="KW-1185">Reference proteome</keyword>
<dbReference type="AlphaFoldDB" id="A0AAE3T9S2"/>
<evidence type="ECO:0000313" key="2">
    <source>
        <dbReference type="Proteomes" id="UP001220964"/>
    </source>
</evidence>
<comment type="caution">
    <text evidence="1">The sequence shown here is derived from an EMBL/GenBank/DDBJ whole genome shotgun (WGS) entry which is preliminary data.</text>
</comment>
<proteinExistence type="predicted"/>
<accession>A0AAE3T9S2</accession>
<evidence type="ECO:0000313" key="1">
    <source>
        <dbReference type="EMBL" id="MDF0601269.1"/>
    </source>
</evidence>
<name>A0AAE3T9S2_9RHOB</name>
<dbReference type="EMBL" id="JARGYC010000025">
    <property type="protein sequence ID" value="MDF0601269.1"/>
    <property type="molecule type" value="Genomic_DNA"/>
</dbReference>
<reference evidence="1" key="1">
    <citation type="submission" date="2023-03" db="EMBL/GenBank/DDBJ databases">
        <title>Multiphase analysis and comparison of six strains from genera Psychromarinibacter, Lutimaribacter, and Maritimibacter, including a novel species: Psychromarinibacter sediminicola sp. nov.</title>
        <authorList>
            <person name="Wang Y.-H."/>
            <person name="Ye M.-Q."/>
            <person name="Du Z.-J."/>
        </authorList>
    </citation>
    <scope>NUCLEOTIDE SEQUENCE</scope>
    <source>
        <strain evidence="1">C21-152</strain>
    </source>
</reference>